<feature type="compositionally biased region" description="Low complexity" evidence="1">
    <location>
        <begin position="544"/>
        <end position="554"/>
    </location>
</feature>
<proteinExistence type="predicted"/>
<feature type="region of interest" description="Disordered" evidence="1">
    <location>
        <begin position="520"/>
        <end position="554"/>
    </location>
</feature>
<sequence length="572" mass="58759">MFPPGAGPSNRQHASSLPAFITHAPHIPQPTNERLGAPLPPQGSGIPEFPGVHGPVIPSGSNLPPPRLTPQALNLLSAFKSPAKVEDKMAHAASFGSPDVPPQPLAEHGPPSRGILSTPRATQNTTRPVPAALQPVPSSHTMSPIPPPRPALPGSIDQSAQSNPLNAHQGSLLNLFKSTTLSAGAPPPPKDAGPAELSAYPSTPGHMNPNAPSSQGGPPLSPAGINAEPASRVSQMPELTSATVSGPVNVPDFDTVKKRTHASPVSESIQRGFAPQILKRPGQASRTRSPAEGRAPSSNASPAPAPSSATPEPKAFQPRILKRPQQTVSPSPLSAPVPRPVPSSVPAQHNAPEVPPHPKAQPPTDTANISTPIPATREPVRAAPTTQSFDRRASQTTAQKDALLSLFGKPTQPSGAPIPTSNPAPSGGFPHKSPQFPSPFPASPQPPSPRSLVPAVMSPVSPLRDVGNSTDSPAMLANRSRISSIGETTIPTAGHGYYPQINTAAAPIPLGAPLGMPYASHAQSGGQHTTVHPQHGLTIPAPPTASAASKATSPVDTEFLRGFLENVARGGR</sequence>
<feature type="compositionally biased region" description="Pro residues" evidence="1">
    <location>
        <begin position="333"/>
        <end position="343"/>
    </location>
</feature>
<organism evidence="2 3">
    <name type="scientific">Sporormia fimetaria CBS 119925</name>
    <dbReference type="NCBI Taxonomy" id="1340428"/>
    <lineage>
        <taxon>Eukaryota</taxon>
        <taxon>Fungi</taxon>
        <taxon>Dikarya</taxon>
        <taxon>Ascomycota</taxon>
        <taxon>Pezizomycotina</taxon>
        <taxon>Dothideomycetes</taxon>
        <taxon>Pleosporomycetidae</taxon>
        <taxon>Pleosporales</taxon>
        <taxon>Sporormiaceae</taxon>
        <taxon>Sporormia</taxon>
    </lineage>
</organism>
<evidence type="ECO:0000256" key="1">
    <source>
        <dbReference type="SAM" id="MobiDB-lite"/>
    </source>
</evidence>
<dbReference type="Proteomes" id="UP000799440">
    <property type="component" value="Unassembled WGS sequence"/>
</dbReference>
<feature type="compositionally biased region" description="Polar residues" evidence="1">
    <location>
        <begin position="232"/>
        <end position="246"/>
    </location>
</feature>
<dbReference type="EMBL" id="MU006596">
    <property type="protein sequence ID" value="KAF2743537.1"/>
    <property type="molecule type" value="Genomic_DNA"/>
</dbReference>
<feature type="region of interest" description="Disordered" evidence="1">
    <location>
        <begin position="1"/>
        <end position="69"/>
    </location>
</feature>
<protein>
    <submittedName>
        <fullName evidence="2">Uncharacterized protein</fullName>
    </submittedName>
</protein>
<feature type="compositionally biased region" description="Low complexity" evidence="1">
    <location>
        <begin position="295"/>
        <end position="311"/>
    </location>
</feature>
<feature type="compositionally biased region" description="Polar residues" evidence="1">
    <location>
        <begin position="521"/>
        <end position="532"/>
    </location>
</feature>
<feature type="compositionally biased region" description="Polar residues" evidence="1">
    <location>
        <begin position="411"/>
        <end position="424"/>
    </location>
</feature>
<keyword evidence="3" id="KW-1185">Reference proteome</keyword>
<feature type="compositionally biased region" description="Pro residues" evidence="1">
    <location>
        <begin position="436"/>
        <end position="449"/>
    </location>
</feature>
<reference evidence="2" key="1">
    <citation type="journal article" date="2020" name="Stud. Mycol.">
        <title>101 Dothideomycetes genomes: a test case for predicting lifestyles and emergence of pathogens.</title>
        <authorList>
            <person name="Haridas S."/>
            <person name="Albert R."/>
            <person name="Binder M."/>
            <person name="Bloem J."/>
            <person name="Labutti K."/>
            <person name="Salamov A."/>
            <person name="Andreopoulos B."/>
            <person name="Baker S."/>
            <person name="Barry K."/>
            <person name="Bills G."/>
            <person name="Bluhm B."/>
            <person name="Cannon C."/>
            <person name="Castanera R."/>
            <person name="Culley D."/>
            <person name="Daum C."/>
            <person name="Ezra D."/>
            <person name="Gonzalez J."/>
            <person name="Henrissat B."/>
            <person name="Kuo A."/>
            <person name="Liang C."/>
            <person name="Lipzen A."/>
            <person name="Lutzoni F."/>
            <person name="Magnuson J."/>
            <person name="Mondo S."/>
            <person name="Nolan M."/>
            <person name="Ohm R."/>
            <person name="Pangilinan J."/>
            <person name="Park H.-J."/>
            <person name="Ramirez L."/>
            <person name="Alfaro M."/>
            <person name="Sun H."/>
            <person name="Tritt A."/>
            <person name="Yoshinaga Y."/>
            <person name="Zwiers L.-H."/>
            <person name="Turgeon B."/>
            <person name="Goodwin S."/>
            <person name="Spatafora J."/>
            <person name="Crous P."/>
            <person name="Grigoriev I."/>
        </authorList>
    </citation>
    <scope>NUCLEOTIDE SEQUENCE</scope>
    <source>
        <strain evidence="2">CBS 119925</strain>
    </source>
</reference>
<gene>
    <name evidence="2" type="ORF">M011DRAFT_218533</name>
</gene>
<accession>A0A6A6V2Z1</accession>
<evidence type="ECO:0000313" key="3">
    <source>
        <dbReference type="Proteomes" id="UP000799440"/>
    </source>
</evidence>
<name>A0A6A6V2Z1_9PLEO</name>
<feature type="compositionally biased region" description="Polar residues" evidence="1">
    <location>
        <begin position="384"/>
        <end position="399"/>
    </location>
</feature>
<evidence type="ECO:0000313" key="2">
    <source>
        <dbReference type="EMBL" id="KAF2743537.1"/>
    </source>
</evidence>
<feature type="region of interest" description="Disordered" evidence="1">
    <location>
        <begin position="89"/>
        <end position="480"/>
    </location>
</feature>
<feature type="compositionally biased region" description="Polar residues" evidence="1">
    <location>
        <begin position="156"/>
        <end position="182"/>
    </location>
</feature>
<dbReference type="AlphaFoldDB" id="A0A6A6V2Z1"/>
<feature type="compositionally biased region" description="Polar residues" evidence="1">
    <location>
        <begin position="363"/>
        <end position="373"/>
    </location>
</feature>